<protein>
    <submittedName>
        <fullName evidence="1">Putative polygalacturonase</fullName>
    </submittedName>
</protein>
<keyword evidence="2" id="KW-1185">Reference proteome</keyword>
<dbReference type="EMBL" id="KV003165">
    <property type="protein sequence ID" value="KZV37033.1"/>
    <property type="molecule type" value="Genomic_DNA"/>
</dbReference>
<sequence>MGFLGIVNCTSGPDLKYEYSYTSILRLGLVAGDTPDAPHNRLGTRGPRNSPKFPTCFTKIERHTKIFEGTPGWTCRRYLAGTVRGHPSWYSSLLPEVQGTPSWFTSLEQEQHEDQAQSIKKQSSSTEYRSAERLKHRSSAEYKYRVQVQSGAVLVRV</sequence>
<proteinExistence type="predicted"/>
<accession>A0A2Z7BR03</accession>
<dbReference type="Proteomes" id="UP000250235">
    <property type="component" value="Unassembled WGS sequence"/>
</dbReference>
<name>A0A2Z7BR03_9LAMI</name>
<evidence type="ECO:0000313" key="1">
    <source>
        <dbReference type="EMBL" id="KZV37033.1"/>
    </source>
</evidence>
<gene>
    <name evidence="1" type="ORF">F511_11979</name>
</gene>
<organism evidence="1 2">
    <name type="scientific">Dorcoceras hygrometricum</name>
    <dbReference type="NCBI Taxonomy" id="472368"/>
    <lineage>
        <taxon>Eukaryota</taxon>
        <taxon>Viridiplantae</taxon>
        <taxon>Streptophyta</taxon>
        <taxon>Embryophyta</taxon>
        <taxon>Tracheophyta</taxon>
        <taxon>Spermatophyta</taxon>
        <taxon>Magnoliopsida</taxon>
        <taxon>eudicotyledons</taxon>
        <taxon>Gunneridae</taxon>
        <taxon>Pentapetalae</taxon>
        <taxon>asterids</taxon>
        <taxon>lamiids</taxon>
        <taxon>Lamiales</taxon>
        <taxon>Gesneriaceae</taxon>
        <taxon>Didymocarpoideae</taxon>
        <taxon>Trichosporeae</taxon>
        <taxon>Loxocarpinae</taxon>
        <taxon>Dorcoceras</taxon>
    </lineage>
</organism>
<reference evidence="1 2" key="1">
    <citation type="journal article" date="2015" name="Proc. Natl. Acad. Sci. U.S.A.">
        <title>The resurrection genome of Boea hygrometrica: A blueprint for survival of dehydration.</title>
        <authorList>
            <person name="Xiao L."/>
            <person name="Yang G."/>
            <person name="Zhang L."/>
            <person name="Yang X."/>
            <person name="Zhao S."/>
            <person name="Ji Z."/>
            <person name="Zhou Q."/>
            <person name="Hu M."/>
            <person name="Wang Y."/>
            <person name="Chen M."/>
            <person name="Xu Y."/>
            <person name="Jin H."/>
            <person name="Xiao X."/>
            <person name="Hu G."/>
            <person name="Bao F."/>
            <person name="Hu Y."/>
            <person name="Wan P."/>
            <person name="Li L."/>
            <person name="Deng X."/>
            <person name="Kuang T."/>
            <person name="Xiang C."/>
            <person name="Zhu J.K."/>
            <person name="Oliver M.J."/>
            <person name="He Y."/>
        </authorList>
    </citation>
    <scope>NUCLEOTIDE SEQUENCE [LARGE SCALE GENOMIC DNA]</scope>
    <source>
        <strain evidence="2">cv. XS01</strain>
    </source>
</reference>
<dbReference type="AlphaFoldDB" id="A0A2Z7BR03"/>
<evidence type="ECO:0000313" key="2">
    <source>
        <dbReference type="Proteomes" id="UP000250235"/>
    </source>
</evidence>